<dbReference type="Proteomes" id="UP001055811">
    <property type="component" value="Linkage Group LG09"/>
</dbReference>
<dbReference type="EMBL" id="CM042017">
    <property type="protein sequence ID" value="KAI3690604.1"/>
    <property type="molecule type" value="Genomic_DNA"/>
</dbReference>
<proteinExistence type="predicted"/>
<sequence>MLHQHLSLTSSQLRRHKVREKRKRPPLLFNHHHGRRSSSPSTHTQKHDVIRKSFSAPSLSLQQPTFTIISLSRKRLRMISKLRFGALIRKKMFRFVVFLMVLFKRVSAETTQMISQIQ</sequence>
<gene>
    <name evidence="1" type="ORF">L2E82_48730</name>
</gene>
<protein>
    <submittedName>
        <fullName evidence="1">Uncharacterized protein</fullName>
    </submittedName>
</protein>
<evidence type="ECO:0000313" key="1">
    <source>
        <dbReference type="EMBL" id="KAI3690604.1"/>
    </source>
</evidence>
<accession>A0ACB8YYY1</accession>
<organism evidence="1 2">
    <name type="scientific">Cichorium intybus</name>
    <name type="common">Chicory</name>
    <dbReference type="NCBI Taxonomy" id="13427"/>
    <lineage>
        <taxon>Eukaryota</taxon>
        <taxon>Viridiplantae</taxon>
        <taxon>Streptophyta</taxon>
        <taxon>Embryophyta</taxon>
        <taxon>Tracheophyta</taxon>
        <taxon>Spermatophyta</taxon>
        <taxon>Magnoliopsida</taxon>
        <taxon>eudicotyledons</taxon>
        <taxon>Gunneridae</taxon>
        <taxon>Pentapetalae</taxon>
        <taxon>asterids</taxon>
        <taxon>campanulids</taxon>
        <taxon>Asterales</taxon>
        <taxon>Asteraceae</taxon>
        <taxon>Cichorioideae</taxon>
        <taxon>Cichorieae</taxon>
        <taxon>Cichoriinae</taxon>
        <taxon>Cichorium</taxon>
    </lineage>
</organism>
<evidence type="ECO:0000313" key="2">
    <source>
        <dbReference type="Proteomes" id="UP001055811"/>
    </source>
</evidence>
<reference evidence="2" key="1">
    <citation type="journal article" date="2022" name="Mol. Ecol. Resour.">
        <title>The genomes of chicory, endive, great burdock and yacon provide insights into Asteraceae palaeo-polyploidization history and plant inulin production.</title>
        <authorList>
            <person name="Fan W."/>
            <person name="Wang S."/>
            <person name="Wang H."/>
            <person name="Wang A."/>
            <person name="Jiang F."/>
            <person name="Liu H."/>
            <person name="Zhao H."/>
            <person name="Xu D."/>
            <person name="Zhang Y."/>
        </authorList>
    </citation>
    <scope>NUCLEOTIDE SEQUENCE [LARGE SCALE GENOMIC DNA]</scope>
    <source>
        <strain evidence="2">cv. Punajuju</strain>
    </source>
</reference>
<name>A0ACB8YYY1_CICIN</name>
<comment type="caution">
    <text evidence="1">The sequence shown here is derived from an EMBL/GenBank/DDBJ whole genome shotgun (WGS) entry which is preliminary data.</text>
</comment>
<reference evidence="1 2" key="2">
    <citation type="journal article" date="2022" name="Mol. Ecol. Resour.">
        <title>The genomes of chicory, endive, great burdock and yacon provide insights into Asteraceae paleo-polyploidization history and plant inulin production.</title>
        <authorList>
            <person name="Fan W."/>
            <person name="Wang S."/>
            <person name="Wang H."/>
            <person name="Wang A."/>
            <person name="Jiang F."/>
            <person name="Liu H."/>
            <person name="Zhao H."/>
            <person name="Xu D."/>
            <person name="Zhang Y."/>
        </authorList>
    </citation>
    <scope>NUCLEOTIDE SEQUENCE [LARGE SCALE GENOMIC DNA]</scope>
    <source>
        <strain evidence="2">cv. Punajuju</strain>
        <tissue evidence="1">Leaves</tissue>
    </source>
</reference>
<keyword evidence="2" id="KW-1185">Reference proteome</keyword>